<reference evidence="2 5" key="2">
    <citation type="submission" date="2020-08" db="EMBL/GenBank/DDBJ databases">
        <title>Genomic Encyclopedia of Type Strains, Phase IV (KMG-IV): sequencing the most valuable type-strain genomes for metagenomic binning, comparative biology and taxonomic classification.</title>
        <authorList>
            <person name="Goeker M."/>
        </authorList>
    </citation>
    <scope>NUCLEOTIDE SEQUENCE [LARGE SCALE GENOMIC DNA]</scope>
    <source>
        <strain evidence="2 5">DSM 100021</strain>
    </source>
</reference>
<dbReference type="GO" id="GO:0016787">
    <property type="term" value="F:hydrolase activity"/>
    <property type="evidence" value="ECO:0007669"/>
    <property type="project" value="UniProtKB-KW"/>
</dbReference>
<reference evidence="3 4" key="1">
    <citation type="submission" date="2016-09" db="EMBL/GenBank/DDBJ databases">
        <title>Rhizobium oryziradicis sp. nov., isolated from the root of rice.</title>
        <authorList>
            <person name="Zhao J."/>
            <person name="Zhang X."/>
        </authorList>
    </citation>
    <scope>NUCLEOTIDE SEQUENCE [LARGE SCALE GENOMIC DNA]</scope>
    <source>
        <strain evidence="3 4">14971</strain>
    </source>
</reference>
<evidence type="ECO:0000313" key="3">
    <source>
        <dbReference type="EMBL" id="OLP50777.1"/>
    </source>
</evidence>
<dbReference type="EMBL" id="JACIED010000005">
    <property type="protein sequence ID" value="MBB4009717.1"/>
    <property type="molecule type" value="Genomic_DNA"/>
</dbReference>
<evidence type="ECO:0000256" key="1">
    <source>
        <dbReference type="SAM" id="Phobius"/>
    </source>
</evidence>
<evidence type="ECO:0000313" key="4">
    <source>
        <dbReference type="Proteomes" id="UP000185598"/>
    </source>
</evidence>
<comment type="caution">
    <text evidence="3">The sequence shown here is derived from an EMBL/GenBank/DDBJ whole genome shotgun (WGS) entry which is preliminary data.</text>
</comment>
<evidence type="ECO:0000313" key="2">
    <source>
        <dbReference type="EMBL" id="MBB4009717.1"/>
    </source>
</evidence>
<feature type="transmembrane region" description="Helical" evidence="1">
    <location>
        <begin position="21"/>
        <end position="42"/>
    </location>
</feature>
<evidence type="ECO:0000313" key="5">
    <source>
        <dbReference type="Proteomes" id="UP000544107"/>
    </source>
</evidence>
<keyword evidence="1" id="KW-0472">Membrane</keyword>
<proteinExistence type="predicted"/>
<name>A0A1Q9A8A0_9HYPH</name>
<feature type="transmembrane region" description="Helical" evidence="1">
    <location>
        <begin position="48"/>
        <end position="69"/>
    </location>
</feature>
<keyword evidence="2" id="KW-0378">Hydrolase</keyword>
<sequence>MTFLIAMTIGIVTGATRSITAIVAVSLVLLVAGLFMLAMTPAMSAMDLLTALIAYNVGLIDCLMVSLALSSRKIA</sequence>
<dbReference type="Proteomes" id="UP000185598">
    <property type="component" value="Unassembled WGS sequence"/>
</dbReference>
<gene>
    <name evidence="3" type="ORF">BJF91_05865</name>
    <name evidence="2" type="ORF">GGQ71_004005</name>
</gene>
<dbReference type="AlphaFoldDB" id="A0A1Q9A8A0"/>
<dbReference type="Proteomes" id="UP000544107">
    <property type="component" value="Unassembled WGS sequence"/>
</dbReference>
<dbReference type="EMBL" id="MKIN01000020">
    <property type="protein sequence ID" value="OLP50777.1"/>
    <property type="molecule type" value="Genomic_DNA"/>
</dbReference>
<keyword evidence="1" id="KW-0812">Transmembrane</keyword>
<organism evidence="3 4">
    <name type="scientific">Allorhizobium taibaishanense</name>
    <dbReference type="NCBI Taxonomy" id="887144"/>
    <lineage>
        <taxon>Bacteria</taxon>
        <taxon>Pseudomonadati</taxon>
        <taxon>Pseudomonadota</taxon>
        <taxon>Alphaproteobacteria</taxon>
        <taxon>Hyphomicrobiales</taxon>
        <taxon>Rhizobiaceae</taxon>
        <taxon>Rhizobium/Agrobacterium group</taxon>
        <taxon>Allorhizobium</taxon>
    </lineage>
</organism>
<accession>A0A1Q9A8A0</accession>
<dbReference type="RefSeq" id="WP_075613482.1">
    <property type="nucleotide sequence ID" value="NZ_JACIED010000005.1"/>
</dbReference>
<keyword evidence="4" id="KW-1185">Reference proteome</keyword>
<keyword evidence="1" id="KW-1133">Transmembrane helix</keyword>
<dbReference type="OrthoDB" id="8404357at2"/>
<protein>
    <submittedName>
        <fullName evidence="2">Putative neutral ceramidase superfamily lipid hydrolase</fullName>
    </submittedName>
</protein>